<feature type="domain" description="HTH tetR-type" evidence="5">
    <location>
        <begin position="11"/>
        <end position="71"/>
    </location>
</feature>
<dbReference type="PANTHER" id="PTHR30055:SF234">
    <property type="entry name" value="HTH-TYPE TRANSCRIPTIONAL REGULATOR BETI"/>
    <property type="match status" value="1"/>
</dbReference>
<comment type="caution">
    <text evidence="6">The sequence shown here is derived from an EMBL/GenBank/DDBJ whole genome shotgun (WGS) entry which is preliminary data.</text>
</comment>
<dbReference type="SUPFAM" id="SSF48498">
    <property type="entry name" value="Tetracyclin repressor-like, C-terminal domain"/>
    <property type="match status" value="1"/>
</dbReference>
<evidence type="ECO:0000259" key="5">
    <source>
        <dbReference type="PROSITE" id="PS50977"/>
    </source>
</evidence>
<dbReference type="InterPro" id="IPR036271">
    <property type="entry name" value="Tet_transcr_reg_TetR-rel_C_sf"/>
</dbReference>
<evidence type="ECO:0000313" key="7">
    <source>
        <dbReference type="Proteomes" id="UP000746471"/>
    </source>
</evidence>
<evidence type="ECO:0000256" key="1">
    <source>
        <dbReference type="ARBA" id="ARBA00023015"/>
    </source>
</evidence>
<dbReference type="PRINTS" id="PR00455">
    <property type="entry name" value="HTHTETR"/>
</dbReference>
<keyword evidence="2 4" id="KW-0238">DNA-binding</keyword>
<dbReference type="RefSeq" id="WP_213236184.1">
    <property type="nucleotide sequence ID" value="NZ_JAHBCL010000009.1"/>
</dbReference>
<keyword evidence="3" id="KW-0804">Transcription</keyword>
<dbReference type="PANTHER" id="PTHR30055">
    <property type="entry name" value="HTH-TYPE TRANSCRIPTIONAL REGULATOR RUTR"/>
    <property type="match status" value="1"/>
</dbReference>
<dbReference type="Pfam" id="PF00440">
    <property type="entry name" value="TetR_N"/>
    <property type="match status" value="1"/>
</dbReference>
<organism evidence="6 7">
    <name type="scientific">Fusibacter paucivorans</name>
    <dbReference type="NCBI Taxonomy" id="76009"/>
    <lineage>
        <taxon>Bacteria</taxon>
        <taxon>Bacillati</taxon>
        <taxon>Bacillota</taxon>
        <taxon>Clostridia</taxon>
        <taxon>Eubacteriales</taxon>
        <taxon>Eubacteriales Family XII. Incertae Sedis</taxon>
        <taxon>Fusibacter</taxon>
    </lineage>
</organism>
<keyword evidence="1" id="KW-0805">Transcription regulation</keyword>
<evidence type="ECO:0000256" key="3">
    <source>
        <dbReference type="ARBA" id="ARBA00023163"/>
    </source>
</evidence>
<name>A0ABS5PQM4_9FIRM</name>
<evidence type="ECO:0000256" key="4">
    <source>
        <dbReference type="PROSITE-ProRule" id="PRU00335"/>
    </source>
</evidence>
<keyword evidence="7" id="KW-1185">Reference proteome</keyword>
<dbReference type="InterPro" id="IPR050109">
    <property type="entry name" value="HTH-type_TetR-like_transc_reg"/>
</dbReference>
<evidence type="ECO:0000256" key="2">
    <source>
        <dbReference type="ARBA" id="ARBA00023125"/>
    </source>
</evidence>
<dbReference type="SUPFAM" id="SSF46689">
    <property type="entry name" value="Homeodomain-like"/>
    <property type="match status" value="1"/>
</dbReference>
<dbReference type="Gene3D" id="1.10.357.10">
    <property type="entry name" value="Tetracycline Repressor, domain 2"/>
    <property type="match status" value="1"/>
</dbReference>
<sequence length="201" mass="23163">MKMTKNEIKRKQLSCRIVETATEMVKSRGYDQTTMEGIAKACEITKRTLYKYYPVKEAIFADYVKMMFAEQHAVRSEAFEAMTSTSERVDYYMKALMSGVLREPVIFEHYIVYVMRMLVSYRETGERGSGVSVLIEQIITSGRAEGVIDFEMPDGMIADLFLFVFVEMTKQYYTAPEKFDIDTACKYSVAMFMKAIAPDKT</sequence>
<gene>
    <name evidence="6" type="ORF">KHM83_06660</name>
</gene>
<accession>A0ABS5PQM4</accession>
<protein>
    <submittedName>
        <fullName evidence="6">TetR/AcrR family transcriptional regulator</fullName>
    </submittedName>
</protein>
<dbReference type="InterPro" id="IPR009057">
    <property type="entry name" value="Homeodomain-like_sf"/>
</dbReference>
<reference evidence="6 7" key="1">
    <citation type="submission" date="2021-05" db="EMBL/GenBank/DDBJ databases">
        <title>Fusibacter ferrireducens sp. nov., an anaerobic, sulfur- and Fe-reducing bacterium isolated from the mangrove sediment.</title>
        <authorList>
            <person name="Qiu D."/>
        </authorList>
    </citation>
    <scope>NUCLEOTIDE SEQUENCE [LARGE SCALE GENOMIC DNA]</scope>
    <source>
        <strain evidence="6 7">DSM 12116</strain>
    </source>
</reference>
<dbReference type="InterPro" id="IPR001647">
    <property type="entry name" value="HTH_TetR"/>
</dbReference>
<dbReference type="EMBL" id="JAHBCL010000009">
    <property type="protein sequence ID" value="MBS7526352.1"/>
    <property type="molecule type" value="Genomic_DNA"/>
</dbReference>
<dbReference type="PROSITE" id="PS50977">
    <property type="entry name" value="HTH_TETR_2"/>
    <property type="match status" value="1"/>
</dbReference>
<feature type="DNA-binding region" description="H-T-H motif" evidence="4">
    <location>
        <begin position="34"/>
        <end position="53"/>
    </location>
</feature>
<dbReference type="Proteomes" id="UP000746471">
    <property type="component" value="Unassembled WGS sequence"/>
</dbReference>
<proteinExistence type="predicted"/>
<evidence type="ECO:0000313" key="6">
    <source>
        <dbReference type="EMBL" id="MBS7526352.1"/>
    </source>
</evidence>